<organism evidence="1 2">
    <name type="scientific">Romanomermis culicivorax</name>
    <name type="common">Nematode worm</name>
    <dbReference type="NCBI Taxonomy" id="13658"/>
    <lineage>
        <taxon>Eukaryota</taxon>
        <taxon>Metazoa</taxon>
        <taxon>Ecdysozoa</taxon>
        <taxon>Nematoda</taxon>
        <taxon>Enoplea</taxon>
        <taxon>Dorylaimia</taxon>
        <taxon>Mermithida</taxon>
        <taxon>Mermithoidea</taxon>
        <taxon>Mermithidae</taxon>
        <taxon>Romanomermis</taxon>
    </lineage>
</organism>
<keyword evidence="1" id="KW-1185">Reference proteome</keyword>
<name>A0A915JCQ8_ROMCU</name>
<evidence type="ECO:0000313" key="2">
    <source>
        <dbReference type="WBParaSite" id="nRc.2.0.1.t23585-RA"/>
    </source>
</evidence>
<proteinExistence type="predicted"/>
<sequence>MSFAFLMNNVKGLADSTHVQQSRAVLPAFTHPNPFLFNSTKIGAAQRNDKPKHIFAVTDSFDVTGLLQ</sequence>
<evidence type="ECO:0000313" key="1">
    <source>
        <dbReference type="Proteomes" id="UP000887565"/>
    </source>
</evidence>
<dbReference type="WBParaSite" id="nRc.2.0.1.t23585-RA">
    <property type="protein sequence ID" value="nRc.2.0.1.t23585-RA"/>
    <property type="gene ID" value="nRc.2.0.1.g23585"/>
</dbReference>
<protein>
    <submittedName>
        <fullName evidence="2">Uncharacterized protein</fullName>
    </submittedName>
</protein>
<accession>A0A915JCQ8</accession>
<dbReference type="AlphaFoldDB" id="A0A915JCQ8"/>
<reference evidence="2" key="1">
    <citation type="submission" date="2022-11" db="UniProtKB">
        <authorList>
            <consortium name="WormBaseParasite"/>
        </authorList>
    </citation>
    <scope>IDENTIFICATION</scope>
</reference>
<dbReference type="Proteomes" id="UP000887565">
    <property type="component" value="Unplaced"/>
</dbReference>